<dbReference type="PROSITE" id="PS50851">
    <property type="entry name" value="CHEW"/>
    <property type="match status" value="1"/>
</dbReference>
<protein>
    <recommendedName>
        <fullName evidence="1">CheW-like domain-containing protein</fullName>
    </recommendedName>
</protein>
<dbReference type="InterPro" id="IPR039315">
    <property type="entry name" value="CheW"/>
</dbReference>
<accession>A0A7M3MI50</accession>
<dbReference type="PANTHER" id="PTHR22617">
    <property type="entry name" value="CHEMOTAXIS SENSOR HISTIDINE KINASE-RELATED"/>
    <property type="match status" value="1"/>
</dbReference>
<keyword evidence="3" id="KW-1185">Reference proteome</keyword>
<dbReference type="EMBL" id="QMIE01000002">
    <property type="protein sequence ID" value="TVM19363.1"/>
    <property type="molecule type" value="Genomic_DNA"/>
</dbReference>
<dbReference type="AlphaFoldDB" id="A0A7M3MI50"/>
<dbReference type="Gene3D" id="2.40.50.180">
    <property type="entry name" value="CheA-289, Domain 4"/>
    <property type="match status" value="1"/>
</dbReference>
<dbReference type="PANTHER" id="PTHR22617:SF23">
    <property type="entry name" value="CHEMOTAXIS PROTEIN CHEW"/>
    <property type="match status" value="1"/>
</dbReference>
<sequence length="202" mass="21987">MRDRDDMAMGNEYNACRLCASPADILRRRADELAQPTTQQETDARDEWGDVLMVRAGQDRLCLPTRFVSEVALLGQVLPLPGVPDVYNGVASLRSRIYAVMDAARLFGLSRTADEAGHDAPVHAVIVHGPDPEAPETEFALVVDAVFGVFGVKAADVSAVPDGITRQLERYAFAMVRAAGEYGLALDMEKLLSDEELRVDIA</sequence>
<dbReference type="InterPro" id="IPR036061">
    <property type="entry name" value="CheW-like_dom_sf"/>
</dbReference>
<evidence type="ECO:0000313" key="2">
    <source>
        <dbReference type="EMBL" id="TVM19363.1"/>
    </source>
</evidence>
<gene>
    <name evidence="2" type="ORF">DPQ33_03105</name>
</gene>
<organism evidence="2 3">
    <name type="scientific">Oceanidesulfovibrio indonesiensis</name>
    <dbReference type="NCBI Taxonomy" id="54767"/>
    <lineage>
        <taxon>Bacteria</taxon>
        <taxon>Pseudomonadati</taxon>
        <taxon>Thermodesulfobacteriota</taxon>
        <taxon>Desulfovibrionia</taxon>
        <taxon>Desulfovibrionales</taxon>
        <taxon>Desulfovibrionaceae</taxon>
        <taxon>Oceanidesulfovibrio</taxon>
    </lineage>
</organism>
<dbReference type="Pfam" id="PF01584">
    <property type="entry name" value="CheW"/>
    <property type="match status" value="1"/>
</dbReference>
<evidence type="ECO:0000313" key="3">
    <source>
        <dbReference type="Proteomes" id="UP000448292"/>
    </source>
</evidence>
<dbReference type="GO" id="GO:0007165">
    <property type="term" value="P:signal transduction"/>
    <property type="evidence" value="ECO:0007669"/>
    <property type="project" value="InterPro"/>
</dbReference>
<dbReference type="OrthoDB" id="9837481at2"/>
<dbReference type="GO" id="GO:0006935">
    <property type="term" value="P:chemotaxis"/>
    <property type="evidence" value="ECO:0007669"/>
    <property type="project" value="InterPro"/>
</dbReference>
<dbReference type="SUPFAM" id="SSF50341">
    <property type="entry name" value="CheW-like"/>
    <property type="match status" value="1"/>
</dbReference>
<dbReference type="Gene3D" id="2.30.30.40">
    <property type="entry name" value="SH3 Domains"/>
    <property type="match status" value="1"/>
</dbReference>
<dbReference type="GO" id="GO:0005829">
    <property type="term" value="C:cytosol"/>
    <property type="evidence" value="ECO:0007669"/>
    <property type="project" value="TreeGrafter"/>
</dbReference>
<feature type="domain" description="CheW-like" evidence="1">
    <location>
        <begin position="48"/>
        <end position="197"/>
    </location>
</feature>
<evidence type="ECO:0000259" key="1">
    <source>
        <dbReference type="PROSITE" id="PS50851"/>
    </source>
</evidence>
<proteinExistence type="predicted"/>
<dbReference type="InterPro" id="IPR002545">
    <property type="entry name" value="CheW-lke_dom"/>
</dbReference>
<dbReference type="Proteomes" id="UP000448292">
    <property type="component" value="Unassembled WGS sequence"/>
</dbReference>
<name>A0A7M3MI50_9BACT</name>
<comment type="caution">
    <text evidence="2">The sequence shown here is derived from an EMBL/GenBank/DDBJ whole genome shotgun (WGS) entry which is preliminary data.</text>
</comment>
<dbReference type="RefSeq" id="WP_144301719.1">
    <property type="nucleotide sequence ID" value="NZ_QMIE01000002.1"/>
</dbReference>
<reference evidence="2 3" key="1">
    <citation type="submission" date="2018-06" db="EMBL/GenBank/DDBJ databases">
        <title>Complete genome of Desulfovibrio indonesiensis P37SLT.</title>
        <authorList>
            <person name="Crispim J.S."/>
            <person name="Vidigal P.M.P."/>
            <person name="Silva L.C.F."/>
            <person name="Laguardia C.N."/>
            <person name="Araujo L.C."/>
            <person name="Dias R.S."/>
            <person name="Sousa M.P."/>
            <person name="Paula S.O."/>
            <person name="Silva C."/>
        </authorList>
    </citation>
    <scope>NUCLEOTIDE SEQUENCE [LARGE SCALE GENOMIC DNA]</scope>
    <source>
        <strain evidence="2 3">P37SLT</strain>
    </source>
</reference>
<dbReference type="SMART" id="SM00260">
    <property type="entry name" value="CheW"/>
    <property type="match status" value="1"/>
</dbReference>